<feature type="compositionally biased region" description="Basic and acidic residues" evidence="1">
    <location>
        <begin position="1196"/>
        <end position="1409"/>
    </location>
</feature>
<evidence type="ECO:0000259" key="2">
    <source>
        <dbReference type="Pfam" id="PF05170"/>
    </source>
</evidence>
<accession>A0A844QDV2</accession>
<protein>
    <submittedName>
        <fullName evidence="3">AsmA family protein</fullName>
    </submittedName>
</protein>
<name>A0A844QDV2_9HYPH</name>
<reference evidence="3 4" key="1">
    <citation type="submission" date="2019-12" db="EMBL/GenBank/DDBJ databases">
        <title>Nitratireductor arenosus sp. nov., Isolated from sea sand, Jeju island, South Korea.</title>
        <authorList>
            <person name="Kim W."/>
        </authorList>
    </citation>
    <scope>NUCLEOTIDE SEQUENCE [LARGE SCALE GENOMIC DNA]</scope>
    <source>
        <strain evidence="3 4">CAU 1489</strain>
    </source>
</reference>
<dbReference type="GO" id="GO:0090313">
    <property type="term" value="P:regulation of protein targeting to membrane"/>
    <property type="evidence" value="ECO:0007669"/>
    <property type="project" value="TreeGrafter"/>
</dbReference>
<dbReference type="EMBL" id="WPHG01000002">
    <property type="protein sequence ID" value="MVA97177.1"/>
    <property type="molecule type" value="Genomic_DNA"/>
</dbReference>
<gene>
    <name evidence="3" type="ORF">GN330_07940</name>
</gene>
<dbReference type="InterPro" id="IPR052894">
    <property type="entry name" value="AsmA-related"/>
</dbReference>
<feature type="domain" description="AsmA" evidence="2">
    <location>
        <begin position="3"/>
        <end position="189"/>
    </location>
</feature>
<dbReference type="Pfam" id="PF05170">
    <property type="entry name" value="AsmA"/>
    <property type="match status" value="1"/>
</dbReference>
<dbReference type="CDD" id="cd06503">
    <property type="entry name" value="ATP-synt_Fo_b"/>
    <property type="match status" value="1"/>
</dbReference>
<feature type="region of interest" description="Disordered" evidence="1">
    <location>
        <begin position="1196"/>
        <end position="1440"/>
    </location>
</feature>
<dbReference type="RefSeq" id="WP_156712162.1">
    <property type="nucleotide sequence ID" value="NZ_WPHG01000002.1"/>
</dbReference>
<dbReference type="GO" id="GO:0005886">
    <property type="term" value="C:plasma membrane"/>
    <property type="evidence" value="ECO:0007669"/>
    <property type="project" value="TreeGrafter"/>
</dbReference>
<dbReference type="Proteomes" id="UP000463224">
    <property type="component" value="Unassembled WGS sequence"/>
</dbReference>
<sequence>MLARLFVFIGGLIVLALTAALVGPYFVDWTSYRADFEREASRILGRAVTVEGTATARLLPFPSVRFTDVRVAGATPGEPQMTVASFSMDAELSPFLRGEILIFDMRLERPSATITVAEGGTVDWAVRPGGLFDPSQISLEKITVAEGTVRVRHALSGREHIVSEINAEIAARTLAGPWRLDGSMRLDGQAASVNLSTGTVEGDGTLRLRVRVRPAGYAFALETDGRARMNGGAASYEGRFKLDAGKRAVEDEAAQQAEAPAGYRFAGAFSVDNNRLDVSQFRLETGTLDDPYTADGTALLDFGVTPRFLIQATGAQVRLDGGESEDGDITGLALQDRLDALNEAVLDLPRPGIAGTVDIDLPAIVAGDTTIRDVSFSAEPGEGGWTVNTLRATLPGRTRLEANGLISAGRAMRFDGRLLLAVGQPSGFAAWLARDVDEAIRRLPAAGFAADVELGAERQLFNNLELILGTARFRGSLDRQVRDAVRPAMIAALEGEALDVDGMAAFASLFVSDAGVTHFGGHDIDFSLKAGPVRLSGLAADTVDTAFRLRGNQLDIDRLAVTGFAGANISATAKLREIDGRPSGSVDASILAGDLAPFARLVAARFPQNALAAALAGRADAYQGLMDDAQIDLVASLERAGAGPGQASLGAQGHIGDSDISLSLSSEAFDGDLFGAPLALSLEAETTNTAELLAFAGLPAFDLGLTGEGSAQLAVDGTLAQGAAVRFALLSPQAQARFSGNATVTGTTLSAKGGLGLSGDDLEPWLMTSGMTLPGMGLGLPADLKGTVALDGGVLTLADFVGNIAGNTVSGTLEARVKDGLPDLGGTLALGGFDLALVAGVMLGEGAIEYDGEGWPDAPFVQVATLPFTGRLDLKVDTLGVGDWLSAESATFNLALDRDGLRLTDLKAGFVGGSLEGLADLKNNQGTGLFSGQLAIKGADTAALLRAPGFGGTADLSATATASGRTVGGLIAALTGSGTARLVDLSVPGLSAIALEPILARADEIGRDITAEQTAGFAPALVADGALGIGDFVAPFTIAGGVIRTPPLFLEAGAARLETEARADLNSGVVSMDGQLRYEAGDEAVVGSEPVVGFAVNGPIGNAVRSFDTEPLAQFLTQRALEREQARVEKMQAELLEKQRLRREVRYYTQLTEVRRVRQAAEEARLKAEEEAKRQAEEAARLKAEEEAKRQAEEAARLKAEEEAKRHAEEAARLKAEEDAKRQAEEAARLKAEEEAKRQAAEAARLKAEEEAKRQAAEEARLKAEEEAKRQAEEAARLKAEEEAKRQAEEAARLKAEEDAKRQAEEAARLKAEEEAKRQAEEAARLKAEEDAKRQAAEEARLKAEEEAKRQGEEAARLKAEEEAKRQAEEDAARIRADDEARRRAEEKARLRAEEAARKRARDAVRETGRAASADTIIREALPPPARPQRARPGSATELDFDAMDIEEFLKSHSSER</sequence>
<keyword evidence="4" id="KW-1185">Reference proteome</keyword>
<proteinExistence type="predicted"/>
<organism evidence="3 4">
    <name type="scientific">Nitratireductor arenosus</name>
    <dbReference type="NCBI Taxonomy" id="2682096"/>
    <lineage>
        <taxon>Bacteria</taxon>
        <taxon>Pseudomonadati</taxon>
        <taxon>Pseudomonadota</taxon>
        <taxon>Alphaproteobacteria</taxon>
        <taxon>Hyphomicrobiales</taxon>
        <taxon>Phyllobacteriaceae</taxon>
        <taxon>Nitratireductor</taxon>
    </lineage>
</organism>
<evidence type="ECO:0000256" key="1">
    <source>
        <dbReference type="SAM" id="MobiDB-lite"/>
    </source>
</evidence>
<dbReference type="PANTHER" id="PTHR30441">
    <property type="entry name" value="DUF748 DOMAIN-CONTAINING PROTEIN"/>
    <property type="match status" value="1"/>
</dbReference>
<dbReference type="PANTHER" id="PTHR30441:SF4">
    <property type="entry name" value="PROTEIN ASMA"/>
    <property type="match status" value="1"/>
</dbReference>
<evidence type="ECO:0000313" key="3">
    <source>
        <dbReference type="EMBL" id="MVA97177.1"/>
    </source>
</evidence>
<dbReference type="InterPro" id="IPR007844">
    <property type="entry name" value="AsmA"/>
</dbReference>
<comment type="caution">
    <text evidence="3">The sequence shown here is derived from an EMBL/GenBank/DDBJ whole genome shotgun (WGS) entry which is preliminary data.</text>
</comment>
<evidence type="ECO:0000313" key="4">
    <source>
        <dbReference type="Proteomes" id="UP000463224"/>
    </source>
</evidence>